<gene>
    <name evidence="8" type="ORF">J2853_008175</name>
</gene>
<evidence type="ECO:0000256" key="4">
    <source>
        <dbReference type="ARBA" id="ARBA00022807"/>
    </source>
</evidence>
<comment type="caution">
    <text evidence="8">The sequence shown here is derived from an EMBL/GenBank/DDBJ whole genome shotgun (WGS) entry which is preliminary data.</text>
</comment>
<keyword evidence="3" id="KW-0378">Hydrolase</keyword>
<keyword evidence="6" id="KW-1133">Transmembrane helix</keyword>
<feature type="region of interest" description="Disordered" evidence="5">
    <location>
        <begin position="79"/>
        <end position="102"/>
    </location>
</feature>
<keyword evidence="9" id="KW-1185">Reference proteome</keyword>
<dbReference type="InterPro" id="IPR051794">
    <property type="entry name" value="PG_Endopeptidase_C40"/>
</dbReference>
<keyword evidence="6" id="KW-0472">Membrane</keyword>
<keyword evidence="6" id="KW-0812">Transmembrane</keyword>
<feature type="transmembrane region" description="Helical" evidence="6">
    <location>
        <begin position="34"/>
        <end position="58"/>
    </location>
</feature>
<evidence type="ECO:0000313" key="8">
    <source>
        <dbReference type="EMBL" id="MDP9848964.1"/>
    </source>
</evidence>
<dbReference type="EMBL" id="JAUSQU010000001">
    <property type="protein sequence ID" value="MDP9848964.1"/>
    <property type="molecule type" value="Genomic_DNA"/>
</dbReference>
<comment type="similarity">
    <text evidence="1">Belongs to the peptidase C40 family.</text>
</comment>
<dbReference type="Proteomes" id="UP001225356">
    <property type="component" value="Unassembled WGS sequence"/>
</dbReference>
<reference evidence="8 9" key="1">
    <citation type="submission" date="2023-07" db="EMBL/GenBank/DDBJ databases">
        <title>Sequencing the genomes of 1000 actinobacteria strains.</title>
        <authorList>
            <person name="Klenk H.-P."/>
        </authorList>
    </citation>
    <scope>NUCLEOTIDE SEQUENCE [LARGE SCALE GENOMIC DNA]</scope>
    <source>
        <strain evidence="8 9">DSM 46740</strain>
    </source>
</reference>
<proteinExistence type="inferred from homology"/>
<evidence type="ECO:0000256" key="5">
    <source>
        <dbReference type="SAM" id="MobiDB-lite"/>
    </source>
</evidence>
<evidence type="ECO:0000256" key="2">
    <source>
        <dbReference type="ARBA" id="ARBA00022670"/>
    </source>
</evidence>
<evidence type="ECO:0000256" key="1">
    <source>
        <dbReference type="ARBA" id="ARBA00007074"/>
    </source>
</evidence>
<dbReference type="InterPro" id="IPR000064">
    <property type="entry name" value="NLP_P60_dom"/>
</dbReference>
<dbReference type="PANTHER" id="PTHR47359">
    <property type="entry name" value="PEPTIDOGLYCAN DL-ENDOPEPTIDASE CWLO"/>
    <property type="match status" value="1"/>
</dbReference>
<dbReference type="Pfam" id="PF00877">
    <property type="entry name" value="NLPC_P60"/>
    <property type="match status" value="1"/>
</dbReference>
<feature type="domain" description="NlpC/P60" evidence="7">
    <location>
        <begin position="303"/>
        <end position="432"/>
    </location>
</feature>
<name>A0ABT9QSR5_9ACTN</name>
<dbReference type="RefSeq" id="WP_307566552.1">
    <property type="nucleotide sequence ID" value="NZ_JAUSQU010000001.1"/>
</dbReference>
<evidence type="ECO:0000256" key="3">
    <source>
        <dbReference type="ARBA" id="ARBA00022801"/>
    </source>
</evidence>
<keyword evidence="4" id="KW-0788">Thiol protease</keyword>
<evidence type="ECO:0000313" key="9">
    <source>
        <dbReference type="Proteomes" id="UP001225356"/>
    </source>
</evidence>
<dbReference type="Gene3D" id="3.90.1720.10">
    <property type="entry name" value="endopeptidase domain like (from Nostoc punctiforme)"/>
    <property type="match status" value="1"/>
</dbReference>
<dbReference type="PANTHER" id="PTHR47359:SF3">
    <property type="entry name" value="NLP_P60 DOMAIN-CONTAINING PROTEIN-RELATED"/>
    <property type="match status" value="1"/>
</dbReference>
<dbReference type="PROSITE" id="PS51935">
    <property type="entry name" value="NLPC_P60"/>
    <property type="match status" value="1"/>
</dbReference>
<sequence length="432" mass="46695">MFDRRTRVSNLIHETRQDFAYRPRMRYDHRTVRLMRRAVPVIAVLVVTVLTVDLMILVRLPERSSEAVALQRSVATRSAQPVQDTRGGLVEARPTQAAAPPPVAPLTSIRQPHLFIVANKPLSSSVVAKITQTKGVRSVERADAAEVTLDGKRVQTLGVNPSTFRAYTPKPTAKSDRLWRNVSAGEVVVSFVLGNDGGMPLGKTFTTARQKLRVGAYATMGMGSIDAVVSKTTARALGIPQNNALVVSAPQVDSVALRRTLLRVLPKGGQIAVINPVLKAPEPPDRPANPGRTVWPADAFLAAPQIRTVLTAAISKLGRPYVWGAEGPDSFDCSGLVQWAYAQAGIAVPRVTHQQFVSGPQIPLDQAQPGDLLFWRNDPTNPGYVSHVAIYWGDGKMLHAPRTGDVVKLAPISTRNFAGVVRISPGVAAQVR</sequence>
<accession>A0ABT9QSR5</accession>
<protein>
    <recommendedName>
        <fullName evidence="7">NlpC/P60 domain-containing protein</fullName>
    </recommendedName>
</protein>
<evidence type="ECO:0000259" key="7">
    <source>
        <dbReference type="PROSITE" id="PS51935"/>
    </source>
</evidence>
<dbReference type="InterPro" id="IPR038765">
    <property type="entry name" value="Papain-like_cys_pep_sf"/>
</dbReference>
<keyword evidence="2" id="KW-0645">Protease</keyword>
<organism evidence="8 9">
    <name type="scientific">Streptosporangium lutulentum</name>
    <dbReference type="NCBI Taxonomy" id="1461250"/>
    <lineage>
        <taxon>Bacteria</taxon>
        <taxon>Bacillati</taxon>
        <taxon>Actinomycetota</taxon>
        <taxon>Actinomycetes</taxon>
        <taxon>Streptosporangiales</taxon>
        <taxon>Streptosporangiaceae</taxon>
        <taxon>Streptosporangium</taxon>
    </lineage>
</organism>
<dbReference type="SUPFAM" id="SSF54001">
    <property type="entry name" value="Cysteine proteinases"/>
    <property type="match status" value="1"/>
</dbReference>
<evidence type="ECO:0000256" key="6">
    <source>
        <dbReference type="SAM" id="Phobius"/>
    </source>
</evidence>